<name>A0AAI9VDK3_9PEZI</name>
<keyword evidence="2" id="KW-1185">Reference proteome</keyword>
<organism evidence="1 2">
    <name type="scientific">Colletotrichum cuscutae</name>
    <dbReference type="NCBI Taxonomy" id="1209917"/>
    <lineage>
        <taxon>Eukaryota</taxon>
        <taxon>Fungi</taxon>
        <taxon>Dikarya</taxon>
        <taxon>Ascomycota</taxon>
        <taxon>Pezizomycotina</taxon>
        <taxon>Sordariomycetes</taxon>
        <taxon>Hypocreomycetidae</taxon>
        <taxon>Glomerellales</taxon>
        <taxon>Glomerellaceae</taxon>
        <taxon>Colletotrichum</taxon>
        <taxon>Colletotrichum acutatum species complex</taxon>
    </lineage>
</organism>
<dbReference type="EMBL" id="MPDP01000079">
    <property type="protein sequence ID" value="KAK1484280.1"/>
    <property type="molecule type" value="Genomic_DNA"/>
</dbReference>
<comment type="caution">
    <text evidence="1">The sequence shown here is derived from an EMBL/GenBank/DDBJ whole genome shotgun (WGS) entry which is preliminary data.</text>
</comment>
<dbReference type="AlphaFoldDB" id="A0AAI9VDK3"/>
<gene>
    <name evidence="1" type="ORF">CCUS01_03992</name>
</gene>
<proteinExistence type="predicted"/>
<sequence length="158" mass="17953">MSHFFDAIKARSTLRDFSRRLKIRCDCYSPRQNLGAWDVPNVIGRHGFKSCFPNNRVFQLIGDLAQAGHFMRKPEGSRDSTSGGTDWLSSSRRTMMLLLVRCLNGGMTGGTGSFGAFSGWRSWFWCSERWWASFSVFKASYKSRNHEPLKPRGNIDSG</sequence>
<evidence type="ECO:0000313" key="1">
    <source>
        <dbReference type="EMBL" id="KAK1484280.1"/>
    </source>
</evidence>
<dbReference type="Proteomes" id="UP001239213">
    <property type="component" value="Unassembled WGS sequence"/>
</dbReference>
<evidence type="ECO:0000313" key="2">
    <source>
        <dbReference type="Proteomes" id="UP001239213"/>
    </source>
</evidence>
<reference evidence="1" key="1">
    <citation type="submission" date="2016-11" db="EMBL/GenBank/DDBJ databases">
        <title>The genome sequence of Colletotrichum cuscutae.</title>
        <authorList>
            <person name="Baroncelli R."/>
        </authorList>
    </citation>
    <scope>NUCLEOTIDE SEQUENCE</scope>
    <source>
        <strain evidence="1">IMI 304802</strain>
    </source>
</reference>
<accession>A0AAI9VDK3</accession>
<protein>
    <submittedName>
        <fullName evidence="1">Uncharacterized protein</fullName>
    </submittedName>
</protein>